<proteinExistence type="predicted"/>
<gene>
    <name evidence="1" type="ORF">GALL_484980</name>
</gene>
<name>A0A1J5PE35_9ZZZZ</name>
<evidence type="ECO:0000313" key="1">
    <source>
        <dbReference type="EMBL" id="OIQ69897.1"/>
    </source>
</evidence>
<reference evidence="1" key="1">
    <citation type="submission" date="2016-10" db="EMBL/GenBank/DDBJ databases">
        <title>Sequence of Gallionella enrichment culture.</title>
        <authorList>
            <person name="Poehlein A."/>
            <person name="Muehling M."/>
            <person name="Daniel R."/>
        </authorList>
    </citation>
    <scope>NUCLEOTIDE SEQUENCE</scope>
</reference>
<dbReference type="AlphaFoldDB" id="A0A1J5PE35"/>
<sequence>MVLGDLHDVGAAVAVRHLYHAEPVAMRMQPHGLGIDRHRVGIAGEIGQIAAMQAYGHGVYEPR</sequence>
<comment type="caution">
    <text evidence="1">The sequence shown here is derived from an EMBL/GenBank/DDBJ whole genome shotgun (WGS) entry which is preliminary data.</text>
</comment>
<dbReference type="EMBL" id="MLJW01004477">
    <property type="protein sequence ID" value="OIQ69897.1"/>
    <property type="molecule type" value="Genomic_DNA"/>
</dbReference>
<organism evidence="1">
    <name type="scientific">mine drainage metagenome</name>
    <dbReference type="NCBI Taxonomy" id="410659"/>
    <lineage>
        <taxon>unclassified sequences</taxon>
        <taxon>metagenomes</taxon>
        <taxon>ecological metagenomes</taxon>
    </lineage>
</organism>
<accession>A0A1J5PE35</accession>
<protein>
    <submittedName>
        <fullName evidence="1">Uncharacterized protein</fullName>
    </submittedName>
</protein>